<dbReference type="SUPFAM" id="SSF56281">
    <property type="entry name" value="Metallo-hydrolase/oxidoreductase"/>
    <property type="match status" value="1"/>
</dbReference>
<evidence type="ECO:0000256" key="6">
    <source>
        <dbReference type="ARBA" id="ARBA00022833"/>
    </source>
</evidence>
<evidence type="ECO:0000259" key="8">
    <source>
        <dbReference type="SMART" id="SM00849"/>
    </source>
</evidence>
<keyword evidence="4 7" id="KW-0479">Metal-binding</keyword>
<dbReference type="InterPro" id="IPR036866">
    <property type="entry name" value="RibonucZ/Hydroxyglut_hydro"/>
</dbReference>
<dbReference type="Gene3D" id="3.60.15.10">
    <property type="entry name" value="Ribonuclease Z/Hydroxyacylglutathione hydrolase-like"/>
    <property type="match status" value="1"/>
</dbReference>
<evidence type="ECO:0000256" key="7">
    <source>
        <dbReference type="HAMAP-Rule" id="MF_01374"/>
    </source>
</evidence>
<evidence type="ECO:0000256" key="2">
    <source>
        <dbReference type="ARBA" id="ARBA00004963"/>
    </source>
</evidence>
<dbReference type="CDD" id="cd07723">
    <property type="entry name" value="hydroxyacylglutathione_hydrolase_MBL-fold"/>
    <property type="match status" value="1"/>
</dbReference>
<evidence type="ECO:0000313" key="9">
    <source>
        <dbReference type="EMBL" id="MEA5391967.1"/>
    </source>
</evidence>
<feature type="binding site" evidence="7">
    <location>
        <position position="127"/>
    </location>
    <ligand>
        <name>Zn(2+)</name>
        <dbReference type="ChEBI" id="CHEBI:29105"/>
        <label>1</label>
    </ligand>
</feature>
<dbReference type="GO" id="GO:0004416">
    <property type="term" value="F:hydroxyacylglutathione hydrolase activity"/>
    <property type="evidence" value="ECO:0007669"/>
    <property type="project" value="UniProtKB-EC"/>
</dbReference>
<dbReference type="InterPro" id="IPR017782">
    <property type="entry name" value="Hydroxyacylglutathione_Hdrlase"/>
</dbReference>
<protein>
    <recommendedName>
        <fullName evidence="7">Hydroxyacylglutathione hydrolase</fullName>
        <ecNumber evidence="7">3.1.2.6</ecNumber>
    </recommendedName>
    <alternativeName>
        <fullName evidence="7">Glyoxalase II</fullName>
        <shortName evidence="7">Glx II</shortName>
    </alternativeName>
</protein>
<dbReference type="Pfam" id="PF16123">
    <property type="entry name" value="HAGH_C"/>
    <property type="match status" value="1"/>
</dbReference>
<evidence type="ECO:0000256" key="5">
    <source>
        <dbReference type="ARBA" id="ARBA00022801"/>
    </source>
</evidence>
<dbReference type="InterPro" id="IPR050110">
    <property type="entry name" value="Glyoxalase_II_hydrolase"/>
</dbReference>
<sequence>MPDHAEAPVAPGPPAPLQVALLPVLRDNYLFLLHDGRRAVLVDPALAEPAIAWLKQRQLELVAVLHTHHHSDHIGGTPALLREWPRAEVVAARDDRERIPFQTRGVADGDRFSLLGQPVEVLAVPGHTRAHIAFHLPLQGELFCGDTLFAGGCGRLFEGTPEQMHRSLQRLAALPEATRVWCAHEYTEANLRWAAAQRPEDGAIAERLAAVRRTRSDDGATIPSSIGEERRTNLFMRAADPRELADLRRSKNDWAG</sequence>
<proteinExistence type="inferred from homology"/>
<comment type="pathway">
    <text evidence="2 7">Secondary metabolite metabolism; methylglyoxal degradation; (R)-lactate from methylglyoxal: step 2/2.</text>
</comment>
<dbReference type="NCBIfam" id="TIGR03413">
    <property type="entry name" value="GSH_gloB"/>
    <property type="match status" value="1"/>
</dbReference>
<dbReference type="InterPro" id="IPR001279">
    <property type="entry name" value="Metallo-B-lactamas"/>
</dbReference>
<comment type="similarity">
    <text evidence="3 7">Belongs to the metallo-beta-lactamase superfamily. Glyoxalase II family.</text>
</comment>
<comment type="cofactor">
    <cofactor evidence="7">
        <name>Zn(2+)</name>
        <dbReference type="ChEBI" id="CHEBI:29105"/>
    </cofactor>
    <text evidence="7">Binds 2 Zn(2+) ions per subunit.</text>
</comment>
<dbReference type="RefSeq" id="WP_323305945.1">
    <property type="nucleotide sequence ID" value="NZ_JAYGHX010000007.1"/>
</dbReference>
<keyword evidence="10" id="KW-1185">Reference proteome</keyword>
<dbReference type="PANTHER" id="PTHR43705">
    <property type="entry name" value="HYDROXYACYLGLUTATHIONE HYDROLASE"/>
    <property type="match status" value="1"/>
</dbReference>
<comment type="subunit">
    <text evidence="7">Monomer.</text>
</comment>
<evidence type="ECO:0000256" key="1">
    <source>
        <dbReference type="ARBA" id="ARBA00001623"/>
    </source>
</evidence>
<reference evidence="9 10" key="1">
    <citation type="submission" date="2023-12" db="EMBL/GenBank/DDBJ databases">
        <title>Baltic Sea Cyanobacteria.</title>
        <authorList>
            <person name="Delbaje E."/>
            <person name="Fewer D.P."/>
            <person name="Shishido T.K."/>
        </authorList>
    </citation>
    <scope>NUCLEOTIDE SEQUENCE [LARGE SCALE GENOMIC DNA]</scope>
    <source>
        <strain evidence="9 10">UHCC 0139</strain>
    </source>
</reference>
<feature type="binding site" evidence="7">
    <location>
        <position position="146"/>
    </location>
    <ligand>
        <name>Zn(2+)</name>
        <dbReference type="ChEBI" id="CHEBI:29105"/>
        <label>2</label>
    </ligand>
</feature>
<gene>
    <name evidence="7 9" type="primary">gloB</name>
    <name evidence="9" type="ORF">VB738_11940</name>
</gene>
<accession>A0ABU5RW16</accession>
<feature type="binding site" evidence="7">
    <location>
        <position position="146"/>
    </location>
    <ligand>
        <name>Zn(2+)</name>
        <dbReference type="ChEBI" id="CHEBI:29105"/>
        <label>1</label>
    </ligand>
</feature>
<comment type="catalytic activity">
    <reaction evidence="1 7">
        <text>an S-(2-hydroxyacyl)glutathione + H2O = a 2-hydroxy carboxylate + glutathione + H(+)</text>
        <dbReference type="Rhea" id="RHEA:21864"/>
        <dbReference type="ChEBI" id="CHEBI:15377"/>
        <dbReference type="ChEBI" id="CHEBI:15378"/>
        <dbReference type="ChEBI" id="CHEBI:57925"/>
        <dbReference type="ChEBI" id="CHEBI:58896"/>
        <dbReference type="ChEBI" id="CHEBI:71261"/>
        <dbReference type="EC" id="3.1.2.6"/>
    </reaction>
</comment>
<dbReference type="EMBL" id="JAYGHX010000007">
    <property type="protein sequence ID" value="MEA5391967.1"/>
    <property type="molecule type" value="Genomic_DNA"/>
</dbReference>
<dbReference type="InterPro" id="IPR035680">
    <property type="entry name" value="Clx_II_MBL"/>
</dbReference>
<dbReference type="Proteomes" id="UP001304461">
    <property type="component" value="Unassembled WGS sequence"/>
</dbReference>
<comment type="caution">
    <text evidence="9">The sequence shown here is derived from an EMBL/GenBank/DDBJ whole genome shotgun (WGS) entry which is preliminary data.</text>
</comment>
<organism evidence="9 10">
    <name type="scientific">Cyanobium gracile UHCC 0139</name>
    <dbReference type="NCBI Taxonomy" id="3110308"/>
    <lineage>
        <taxon>Bacteria</taxon>
        <taxon>Bacillati</taxon>
        <taxon>Cyanobacteriota</taxon>
        <taxon>Cyanophyceae</taxon>
        <taxon>Synechococcales</taxon>
        <taxon>Prochlorococcaceae</taxon>
        <taxon>Cyanobium</taxon>
    </lineage>
</organism>
<dbReference type="InterPro" id="IPR032282">
    <property type="entry name" value="HAGH_C"/>
</dbReference>
<dbReference type="Pfam" id="PF00753">
    <property type="entry name" value="Lactamase_B"/>
    <property type="match status" value="1"/>
</dbReference>
<feature type="binding site" evidence="7">
    <location>
        <position position="70"/>
    </location>
    <ligand>
        <name>Zn(2+)</name>
        <dbReference type="ChEBI" id="CHEBI:29105"/>
        <label>1</label>
    </ligand>
</feature>
<keyword evidence="6 7" id="KW-0862">Zinc</keyword>
<dbReference type="SMART" id="SM00849">
    <property type="entry name" value="Lactamase_B"/>
    <property type="match status" value="1"/>
</dbReference>
<dbReference type="HAMAP" id="MF_01374">
    <property type="entry name" value="Glyoxalase_2"/>
    <property type="match status" value="1"/>
</dbReference>
<name>A0ABU5RW16_9CYAN</name>
<feature type="binding site" evidence="7">
    <location>
        <position position="184"/>
    </location>
    <ligand>
        <name>Zn(2+)</name>
        <dbReference type="ChEBI" id="CHEBI:29105"/>
        <label>2</label>
    </ligand>
</feature>
<evidence type="ECO:0000256" key="4">
    <source>
        <dbReference type="ARBA" id="ARBA00022723"/>
    </source>
</evidence>
<dbReference type="PANTHER" id="PTHR43705:SF1">
    <property type="entry name" value="HYDROXYACYLGLUTATHIONE HYDROLASE GLOB"/>
    <property type="match status" value="1"/>
</dbReference>
<feature type="binding site" evidence="7">
    <location>
        <position position="73"/>
    </location>
    <ligand>
        <name>Zn(2+)</name>
        <dbReference type="ChEBI" id="CHEBI:29105"/>
        <label>2</label>
    </ligand>
</feature>
<feature type="domain" description="Metallo-beta-lactamase" evidence="8">
    <location>
        <begin position="27"/>
        <end position="184"/>
    </location>
</feature>
<dbReference type="EC" id="3.1.2.6" evidence="7"/>
<comment type="function">
    <text evidence="7">Thiolesterase that catalyzes the hydrolysis of S-D-lactoyl-glutathione to form glutathione and D-lactic acid.</text>
</comment>
<feature type="binding site" evidence="7">
    <location>
        <position position="72"/>
    </location>
    <ligand>
        <name>Zn(2+)</name>
        <dbReference type="ChEBI" id="CHEBI:29105"/>
        <label>2</label>
    </ligand>
</feature>
<evidence type="ECO:0000256" key="3">
    <source>
        <dbReference type="ARBA" id="ARBA00006759"/>
    </source>
</evidence>
<feature type="binding site" evidence="7">
    <location>
        <position position="68"/>
    </location>
    <ligand>
        <name>Zn(2+)</name>
        <dbReference type="ChEBI" id="CHEBI:29105"/>
        <label>1</label>
    </ligand>
</feature>
<keyword evidence="5 7" id="KW-0378">Hydrolase</keyword>
<dbReference type="PIRSF" id="PIRSF005457">
    <property type="entry name" value="Glx"/>
    <property type="match status" value="1"/>
</dbReference>
<evidence type="ECO:0000313" key="10">
    <source>
        <dbReference type="Proteomes" id="UP001304461"/>
    </source>
</evidence>